<evidence type="ECO:0000313" key="2">
    <source>
        <dbReference type="Proteomes" id="UP000029781"/>
    </source>
</evidence>
<sequence>MLNKPFKVIHQYKNDYQRTIYLVYIYLGSLVPDDIISILDKIKNYDLLTTFEKLSKKEIVSLTEEFGEYWYESLFISDHITKIFTKINKDKKLLSKLTAKFGKEWEETNVKKYKLVRKNLIFNHQTLYYQYMKDIKKSLSVKKELDYRTQIFDKKLPEEFSIIKTSKSNNILEGGADATGNITEFDVESIEDFSDVEDVTEKINKADDTNEILDIDEIDDNDEDLENSINKFSLELDETDKTSSLTADLISQALNEKSWKKEKSDKIPFDSKINELTYDMELNDVYHKHYIYTSKIYPDDNIKTLKEKITYGIPLNPTFTEQNHILPSRQYLYSRYYYKNKEEIIMIGQKWTRRNELLNIDVIPNSNLKIYQNLRGNLKYLRDSFGTKLKREEEEDFILRDYTDFITNNEIYLLDVYSQLGQNFNVEPEKKNNLYDVFISIYYPFISSNQLDDIINMLNKKENSEEIYIESKYKTIRNDLKLENEISELVNDTQLNFKNKLDELFYENHIIQSIIHVNMSNVNNRTGTILDDKFNLYAIFDSFIVNDEYPFIQFYSIDNGLIYKFYQKSTVINNPDIMKKWFENAPYGISIRKKLDELRYISLNITETGKIEYRVTWREEDNATINDVRETYNLVRNLLKKINKETAKVKFINPEDERFSYAFVNSIQKFKIPEKLIINHNDLSEFSRFFFPYVSLVIEPRKRMGKVQKETIVSKFGTYLRYKRVSRFENRMRMHLRILYIMRNFEFSDKGLISEVARQFNITLDLAAKELDFVRDKYSNVINKSRKVLKKLNTLPKSKPPGIGIDIQGRKPENYKIRITGARNKEQLDEIINFIKTLIFLYVETYLYKKTKYQKIKDTLKKLTNIAKRRNLVEEIVDYSLEVKNVKVITSLDKKRLGFRPEEGQNQWTRSCQNSGDDKKRRPVVISDNKIQDLQKKGFKYDNNIKMYTKIHKDKDLKKDIIMRAINLPTEDGKPIYYYCDPDTNKEHKYIGFLSKGNNPDNLCMPCCFKKDQYASTNPLKTNYFKKCIGEMKDYKVEKKSLDLIGDKLYILQETNKIQEGRFLLLPKYLEFFFNKLWNNDITIKNHYMIKSTSGYFLKFMVKDAKFHFLAAISAVYGLSYDQIITKITDFFNIKDNIKYFNFLDEGKIFQRFEKLENYLEFIKEKKYLDYKILGEILTLPGVLEKGGLGIYIFNKNTTKENNKEKISYYLDCLNYNNQKYLMTYQTNIILIKENKYYFPIFKAFKNKTQKNISIDKKFTFENINGNIINQIRGLYISSCSEKILEQISISSKYKSKYLTELFEQFKPTIQYLDSIGKVRYLKLTELDLILPVFPSGIDYLYDYTFESPIFLSLKDTLSKFEKIINIDNSFIPEKILYLDKIGVNYLVHSVVLANKLVIPIKTEKIDEQHIKKLKLKKELKPQENNINNKLENETNPIDKNRLIVKENQYLEEGFNLFRFELSYYLQKNQSVKNNIIDIVRSDIPYNRKKELLRPLLISITNPKLKKFINKSSVKKQIYFIMSLNKKKDLTNFKIQNQRNYCYINKDKDTCNNKPFCNFVKDKCYFSMEDEVIIEYLNRILEEIIQDSVGFKELIQEDNYFVSDIVDNKDFTNRENQKILKVGNLSINKIMVELFGENSLPKIGRRTTANTNFIDENYPQLEEVGKNLSQEIIPNQNSNIRAFINSYYWLKNSLYSKERRNLGYHSSIQNQLVFLLKAKIIDFVLQYNENVPKSIEKYFVSKDKINSKLMEFAKNPLNTDGNLEFYVLYNLYNIPIVVMNKYNEITKVFTDNKIITKNFDKIPLKNSIKIKQDITADVKIPRKIYSIY</sequence>
<dbReference type="KEGG" id="vg:9887694"/>
<name>E3T562_CROVB</name>
<dbReference type="Proteomes" id="UP000029781">
    <property type="component" value="Segment"/>
</dbReference>
<gene>
    <name evidence="1" type="ORF">crov292</name>
</gene>
<organismHost>
    <name type="scientific">Cafeteria roenbergensis</name>
    <name type="common">Marine flagellate</name>
    <dbReference type="NCBI Taxonomy" id="33653"/>
</organismHost>
<protein>
    <submittedName>
        <fullName evidence="1">Putative VV A7-like early transcription factor large subunit</fullName>
    </submittedName>
</protein>
<accession>E3T562</accession>
<organism evidence="1 2">
    <name type="scientific">Cafeteria roenbergensis virus (strain BV-PW1)</name>
    <name type="common">CroV</name>
    <dbReference type="NCBI Taxonomy" id="693272"/>
    <lineage>
        <taxon>Viruses</taxon>
        <taxon>Varidnaviria</taxon>
        <taxon>Bamfordvirae</taxon>
        <taxon>Nucleocytoviricota</taxon>
        <taxon>Megaviricetes</taxon>
        <taxon>Imitervirales</taxon>
        <taxon>Mimiviridae</taxon>
        <taxon>Aliimimivirinae</taxon>
        <taxon>Rheavirus</taxon>
        <taxon>Rheavirus sinusmexicani</taxon>
    </lineage>
</organism>
<evidence type="ECO:0000313" key="1">
    <source>
        <dbReference type="EMBL" id="ADO67325.1"/>
    </source>
</evidence>
<keyword evidence="2" id="KW-1185">Reference proteome</keyword>
<dbReference type="EMBL" id="GU244497">
    <property type="protein sequence ID" value="ADO67325.1"/>
    <property type="molecule type" value="Genomic_DNA"/>
</dbReference>
<proteinExistence type="predicted"/>
<dbReference type="RefSeq" id="YP_003969924.1">
    <property type="nucleotide sequence ID" value="NC_014637.1"/>
</dbReference>
<dbReference type="GeneID" id="9887694"/>
<reference evidence="1 2" key="1">
    <citation type="journal article" date="2010" name="Proc. Natl. Acad. Sci. U.S.A.">
        <title>Giant virus with a remarkable complement of genes infects marine zooplankton.</title>
        <authorList>
            <person name="Fischer M.G."/>
            <person name="Allen M.J."/>
            <person name="Wilson W.H."/>
            <person name="Suttle C.A."/>
        </authorList>
    </citation>
    <scope>NUCLEOTIDE SEQUENCE [LARGE SCALE GENOMIC DNA]</scope>
    <source>
        <strain evidence="1 2">BV-PW1</strain>
    </source>
</reference>